<accession>A0ABV7HMW4</accession>
<keyword evidence="2 9" id="KW-0813">Transport</keyword>
<dbReference type="Pfam" id="PF02355">
    <property type="entry name" value="SecD_SecF_C"/>
    <property type="match status" value="1"/>
</dbReference>
<feature type="transmembrane region" description="Helical" evidence="9">
    <location>
        <begin position="341"/>
        <end position="361"/>
    </location>
</feature>
<keyword evidence="12" id="KW-1185">Reference proteome</keyword>
<feature type="transmembrane region" description="Helical" evidence="9">
    <location>
        <begin position="238"/>
        <end position="259"/>
    </location>
</feature>
<evidence type="ECO:0000256" key="2">
    <source>
        <dbReference type="ARBA" id="ARBA00022448"/>
    </source>
</evidence>
<name>A0ABV7HMW4_9GAMM</name>
<evidence type="ECO:0000256" key="7">
    <source>
        <dbReference type="ARBA" id="ARBA00023010"/>
    </source>
</evidence>
<keyword evidence="4 9" id="KW-0812">Transmembrane</keyword>
<dbReference type="Gene3D" id="1.20.1640.10">
    <property type="entry name" value="Multidrug efflux transporter AcrB transmembrane domain"/>
    <property type="match status" value="1"/>
</dbReference>
<dbReference type="HAMAP" id="MF_01464_B">
    <property type="entry name" value="SecF_B"/>
    <property type="match status" value="1"/>
</dbReference>
<keyword evidence="3 9" id="KW-1003">Cell membrane</keyword>
<dbReference type="InterPro" id="IPR055344">
    <property type="entry name" value="SecD_SecF_C_bact"/>
</dbReference>
<dbReference type="InterPro" id="IPR022646">
    <property type="entry name" value="SecD/SecF_CS"/>
</dbReference>
<dbReference type="NCBIfam" id="TIGR00966">
    <property type="entry name" value="transloc_SecF"/>
    <property type="match status" value="1"/>
</dbReference>
<comment type="subunit">
    <text evidence="9">Forms a complex with SecD. Part of the essential Sec protein translocation apparatus which comprises SecA, SecYEG and auxiliary proteins SecDF-YajC and YidC.</text>
</comment>
<sequence length="388" mass="41671">MSSKQADNKIFNFMGARIPATALSVILLVVSIGALAVNGLKFGLDFTGGAQVEVSFSQPADIPEIRTILNDEGLVNPVAVLFGSDTEVLIRTQGAMSDGGEKALERRLQEVAPEASLTSVARAPRDRGNYSQSLTFSGASQSDIDETILPSKYFGSIEVSAAGSDVVALIENSLDTAYTGELLDVLSAKTGSEVELRRSEYVGPQIGAELRDEGGLGMLVALAVVMLYVAARFQFKFSVGAVLALVHDVIIVLGFFALFQVDFDLTVLAAVLAVIGYSLNDTIVVFDRIRENFRRMRKGSSADVINASLTQTLERTFITSLTTLLVLVMLFIFGGELISGFALALIVGVVVGTYSSIYVSCNTLMWMHIVKEDLMPPEKEGSEIDEMP</sequence>
<comment type="subcellular location">
    <subcellularLocation>
        <location evidence="1 9">Cell membrane</location>
        <topology evidence="1 9">Multi-pass membrane protein</topology>
    </subcellularLocation>
</comment>
<keyword evidence="8 9" id="KW-0472">Membrane</keyword>
<feature type="transmembrane region" description="Helical" evidence="9">
    <location>
        <begin position="317"/>
        <end position="335"/>
    </location>
</feature>
<dbReference type="Proteomes" id="UP001595548">
    <property type="component" value="Unassembled WGS sequence"/>
</dbReference>
<dbReference type="PRINTS" id="PR01755">
    <property type="entry name" value="SECFTRNLCASE"/>
</dbReference>
<protein>
    <recommendedName>
        <fullName evidence="9">Protein-export membrane protein SecF</fullName>
    </recommendedName>
</protein>
<dbReference type="InterPro" id="IPR022813">
    <property type="entry name" value="SecD/SecF_arch_bac"/>
</dbReference>
<keyword evidence="5 9" id="KW-0653">Protein transport</keyword>
<dbReference type="InterPro" id="IPR048634">
    <property type="entry name" value="SecD_SecF_C"/>
</dbReference>
<evidence type="ECO:0000256" key="6">
    <source>
        <dbReference type="ARBA" id="ARBA00022989"/>
    </source>
</evidence>
<keyword evidence="7 9" id="KW-0811">Translocation</keyword>
<feature type="domain" description="Protein export membrane protein SecD/SecF C-terminal" evidence="10">
    <location>
        <begin position="188"/>
        <end position="368"/>
    </location>
</feature>
<feature type="transmembrane region" description="Helical" evidence="9">
    <location>
        <begin position="265"/>
        <end position="286"/>
    </location>
</feature>
<evidence type="ECO:0000256" key="4">
    <source>
        <dbReference type="ARBA" id="ARBA00022692"/>
    </source>
</evidence>
<evidence type="ECO:0000259" key="10">
    <source>
        <dbReference type="Pfam" id="PF02355"/>
    </source>
</evidence>
<proteinExistence type="inferred from homology"/>
<gene>
    <name evidence="9 11" type="primary">secF</name>
    <name evidence="11" type="ORF">ACFOEB_08330</name>
</gene>
<comment type="function">
    <text evidence="9">Part of the Sec protein translocase complex. Interacts with the SecYEG preprotein conducting channel. SecDF uses the proton motive force (PMF) to complete protein translocation after the ATP-dependent function of SecA.</text>
</comment>
<comment type="similarity">
    <text evidence="9">Belongs to the SecD/SecF family. SecF subfamily.</text>
</comment>
<keyword evidence="6 9" id="KW-1133">Transmembrane helix</keyword>
<evidence type="ECO:0000313" key="12">
    <source>
        <dbReference type="Proteomes" id="UP001595548"/>
    </source>
</evidence>
<dbReference type="PANTHER" id="PTHR30081:SF8">
    <property type="entry name" value="PROTEIN TRANSLOCASE SUBUNIT SECF"/>
    <property type="match status" value="1"/>
</dbReference>
<comment type="caution">
    <text evidence="11">The sequence shown here is derived from an EMBL/GenBank/DDBJ whole genome shotgun (WGS) entry which is preliminary data.</text>
</comment>
<dbReference type="NCBIfam" id="TIGR00916">
    <property type="entry name" value="2A0604s01"/>
    <property type="match status" value="1"/>
</dbReference>
<dbReference type="PANTHER" id="PTHR30081">
    <property type="entry name" value="PROTEIN-EXPORT MEMBRANE PROTEIN SEC"/>
    <property type="match status" value="1"/>
</dbReference>
<dbReference type="InterPro" id="IPR022645">
    <property type="entry name" value="SecD/SecF_bac"/>
</dbReference>
<comment type="caution">
    <text evidence="9">Lacks conserved residue(s) required for the propagation of feature annotation.</text>
</comment>
<evidence type="ECO:0000256" key="1">
    <source>
        <dbReference type="ARBA" id="ARBA00004651"/>
    </source>
</evidence>
<evidence type="ECO:0000256" key="8">
    <source>
        <dbReference type="ARBA" id="ARBA00023136"/>
    </source>
</evidence>
<evidence type="ECO:0000313" key="11">
    <source>
        <dbReference type="EMBL" id="MFC3155205.1"/>
    </source>
</evidence>
<dbReference type="Pfam" id="PF07549">
    <property type="entry name" value="Sec_GG"/>
    <property type="match status" value="1"/>
</dbReference>
<evidence type="ECO:0000256" key="3">
    <source>
        <dbReference type="ARBA" id="ARBA00022475"/>
    </source>
</evidence>
<dbReference type="RefSeq" id="WP_382415785.1">
    <property type="nucleotide sequence ID" value="NZ_AP031500.1"/>
</dbReference>
<organism evidence="11 12">
    <name type="scientific">Gilvimarinus japonicus</name>
    <dbReference type="NCBI Taxonomy" id="1796469"/>
    <lineage>
        <taxon>Bacteria</taxon>
        <taxon>Pseudomonadati</taxon>
        <taxon>Pseudomonadota</taxon>
        <taxon>Gammaproteobacteria</taxon>
        <taxon>Cellvibrionales</taxon>
        <taxon>Cellvibrionaceae</taxon>
        <taxon>Gilvimarinus</taxon>
    </lineage>
</organism>
<feature type="transmembrane region" description="Helical" evidence="9">
    <location>
        <begin position="214"/>
        <end position="231"/>
    </location>
</feature>
<reference evidence="12" key="1">
    <citation type="journal article" date="2019" name="Int. J. Syst. Evol. Microbiol.">
        <title>The Global Catalogue of Microorganisms (GCM) 10K type strain sequencing project: providing services to taxonomists for standard genome sequencing and annotation.</title>
        <authorList>
            <consortium name="The Broad Institute Genomics Platform"/>
            <consortium name="The Broad Institute Genome Sequencing Center for Infectious Disease"/>
            <person name="Wu L."/>
            <person name="Ma J."/>
        </authorList>
    </citation>
    <scope>NUCLEOTIDE SEQUENCE [LARGE SCALE GENOMIC DNA]</scope>
    <source>
        <strain evidence="12">KCTC 52141</strain>
    </source>
</reference>
<evidence type="ECO:0000256" key="9">
    <source>
        <dbReference type="HAMAP-Rule" id="MF_01464"/>
    </source>
</evidence>
<dbReference type="EMBL" id="JBHRTL010000006">
    <property type="protein sequence ID" value="MFC3155205.1"/>
    <property type="molecule type" value="Genomic_DNA"/>
</dbReference>
<dbReference type="InterPro" id="IPR005665">
    <property type="entry name" value="SecF_bac"/>
</dbReference>
<evidence type="ECO:0000256" key="5">
    <source>
        <dbReference type="ARBA" id="ARBA00022927"/>
    </source>
</evidence>
<dbReference type="SUPFAM" id="SSF82866">
    <property type="entry name" value="Multidrug efflux transporter AcrB transmembrane domain"/>
    <property type="match status" value="1"/>
</dbReference>